<dbReference type="AlphaFoldDB" id="A0A9D5BUU1"/>
<dbReference type="SMART" id="SM00353">
    <property type="entry name" value="HLH"/>
    <property type="match status" value="1"/>
</dbReference>
<protein>
    <recommendedName>
        <fullName evidence="6">BHLH domain-containing protein</fullName>
    </recommendedName>
</protein>
<name>A0A9D5BUU1_9LILI</name>
<dbReference type="GO" id="GO:0046983">
    <property type="term" value="F:protein dimerization activity"/>
    <property type="evidence" value="ECO:0007669"/>
    <property type="project" value="InterPro"/>
</dbReference>
<reference evidence="7 8" key="1">
    <citation type="journal article" date="2022" name="Hortic Res">
        <title>The genome of Dioscorea zingiberensis sheds light on the biosynthesis, origin and evolution of the medicinally important diosgenin saponins.</title>
        <authorList>
            <person name="Li Y."/>
            <person name="Tan C."/>
            <person name="Li Z."/>
            <person name="Guo J."/>
            <person name="Li S."/>
            <person name="Chen X."/>
            <person name="Wang C."/>
            <person name="Dai X."/>
            <person name="Yang H."/>
            <person name="Song W."/>
            <person name="Hou L."/>
            <person name="Xu J."/>
            <person name="Tong Z."/>
            <person name="Xu A."/>
            <person name="Yuan X."/>
            <person name="Wang W."/>
            <person name="Yang Q."/>
            <person name="Chen L."/>
            <person name="Sun Z."/>
            <person name="Wang K."/>
            <person name="Pan B."/>
            <person name="Chen J."/>
            <person name="Bao Y."/>
            <person name="Liu F."/>
            <person name="Qi X."/>
            <person name="Gang D.R."/>
            <person name="Wen J."/>
            <person name="Li J."/>
        </authorList>
    </citation>
    <scope>NUCLEOTIDE SEQUENCE [LARGE SCALE GENOMIC DNA]</scope>
    <source>
        <strain evidence="7">Dzin_1.0</strain>
    </source>
</reference>
<dbReference type="Proteomes" id="UP001085076">
    <property type="component" value="Unassembled WGS sequence"/>
</dbReference>
<comment type="similarity">
    <text evidence="1">Belongs to the bHLH protein family.</text>
</comment>
<feature type="region of interest" description="Disordered" evidence="5">
    <location>
        <begin position="1"/>
        <end position="21"/>
    </location>
</feature>
<dbReference type="InterPro" id="IPR036638">
    <property type="entry name" value="HLH_DNA-bd_sf"/>
</dbReference>
<dbReference type="InterPro" id="IPR011598">
    <property type="entry name" value="bHLH_dom"/>
</dbReference>
<evidence type="ECO:0000313" key="7">
    <source>
        <dbReference type="EMBL" id="KAJ0961015.1"/>
    </source>
</evidence>
<dbReference type="Gene3D" id="3.30.70.260">
    <property type="match status" value="1"/>
</dbReference>
<dbReference type="PANTHER" id="PTHR45844">
    <property type="entry name" value="TRANSCRIPTION FACTOR BHLH30"/>
    <property type="match status" value="1"/>
</dbReference>
<evidence type="ECO:0000313" key="8">
    <source>
        <dbReference type="Proteomes" id="UP001085076"/>
    </source>
</evidence>
<evidence type="ECO:0000256" key="4">
    <source>
        <dbReference type="ARBA" id="ARBA00023163"/>
    </source>
</evidence>
<dbReference type="PROSITE" id="PS50888">
    <property type="entry name" value="BHLH"/>
    <property type="match status" value="1"/>
</dbReference>
<dbReference type="SUPFAM" id="SSF47459">
    <property type="entry name" value="HLH, helix-loop-helix DNA-binding domain"/>
    <property type="match status" value="1"/>
</dbReference>
<proteinExistence type="inferred from homology"/>
<dbReference type="InterPro" id="IPR045865">
    <property type="entry name" value="ACT-like_dom_sf"/>
</dbReference>
<dbReference type="OrthoDB" id="71302at2759"/>
<dbReference type="SUPFAM" id="SSF55021">
    <property type="entry name" value="ACT-like"/>
    <property type="match status" value="1"/>
</dbReference>
<organism evidence="7 8">
    <name type="scientific">Dioscorea zingiberensis</name>
    <dbReference type="NCBI Taxonomy" id="325984"/>
    <lineage>
        <taxon>Eukaryota</taxon>
        <taxon>Viridiplantae</taxon>
        <taxon>Streptophyta</taxon>
        <taxon>Embryophyta</taxon>
        <taxon>Tracheophyta</taxon>
        <taxon>Spermatophyta</taxon>
        <taxon>Magnoliopsida</taxon>
        <taxon>Liliopsida</taxon>
        <taxon>Dioscoreales</taxon>
        <taxon>Dioscoreaceae</taxon>
        <taxon>Dioscorea</taxon>
    </lineage>
</organism>
<evidence type="ECO:0000259" key="6">
    <source>
        <dbReference type="PROSITE" id="PS50888"/>
    </source>
</evidence>
<evidence type="ECO:0000256" key="3">
    <source>
        <dbReference type="ARBA" id="ARBA00023125"/>
    </source>
</evidence>
<dbReference type="Pfam" id="PF00010">
    <property type="entry name" value="HLH"/>
    <property type="match status" value="1"/>
</dbReference>
<keyword evidence="4" id="KW-0804">Transcription</keyword>
<dbReference type="EMBL" id="JAGGNH010000046">
    <property type="protein sequence ID" value="KAJ0961015.1"/>
    <property type="molecule type" value="Genomic_DNA"/>
</dbReference>
<evidence type="ECO:0000256" key="1">
    <source>
        <dbReference type="ARBA" id="ARBA00005510"/>
    </source>
</evidence>
<keyword evidence="3" id="KW-0238">DNA-binding</keyword>
<feature type="domain" description="BHLH" evidence="6">
    <location>
        <begin position="22"/>
        <end position="71"/>
    </location>
</feature>
<dbReference type="GO" id="GO:0003700">
    <property type="term" value="F:DNA-binding transcription factor activity"/>
    <property type="evidence" value="ECO:0007669"/>
    <property type="project" value="InterPro"/>
</dbReference>
<keyword evidence="8" id="KW-1185">Reference proteome</keyword>
<dbReference type="InterPro" id="IPR045847">
    <property type="entry name" value="AIG1-like"/>
</dbReference>
<accession>A0A9D5BUU1</accession>
<keyword evidence="2" id="KW-0805">Transcription regulation</keyword>
<dbReference type="PANTHER" id="PTHR45844:SF16">
    <property type="entry name" value="TRANSCRIPTION FACTOR BHLH30-LIKE"/>
    <property type="match status" value="1"/>
</dbReference>
<evidence type="ECO:0000256" key="5">
    <source>
        <dbReference type="SAM" id="MobiDB-lite"/>
    </source>
</evidence>
<comment type="caution">
    <text evidence="7">The sequence shown here is derived from an EMBL/GenBank/DDBJ whole genome shotgun (WGS) entry which is preliminary data.</text>
</comment>
<evidence type="ECO:0000256" key="2">
    <source>
        <dbReference type="ARBA" id="ARBA00023015"/>
    </source>
</evidence>
<gene>
    <name evidence="7" type="ORF">J5N97_001020</name>
</gene>
<sequence>METEISNRGSPLLSMKPASEIRACKSHSEAERRRRQRINGHLATLRTLLPSAARMDKATLLGEVVRHVRELRGLASDVAGDAPGEGDEVGVEDSEGAVRAWVCCADRPGLMAELSRAIGSVRARVVRAEIATIGGRTRSMVELEMVGSDAVGSVRTHLQDALRSVLLGSEPGSRDLVGEKFKRPRLSARSGTTYL</sequence>
<dbReference type="GO" id="GO:0003677">
    <property type="term" value="F:DNA binding"/>
    <property type="evidence" value="ECO:0007669"/>
    <property type="project" value="UniProtKB-KW"/>
</dbReference>
<dbReference type="Gene3D" id="4.10.280.10">
    <property type="entry name" value="Helix-loop-helix DNA-binding domain"/>
    <property type="match status" value="1"/>
</dbReference>